<keyword evidence="1 3" id="KW-0732">Signal</keyword>
<feature type="domain" description="Fungal lipase-type" evidence="4">
    <location>
        <begin position="130"/>
        <end position="290"/>
    </location>
</feature>
<proteinExistence type="predicted"/>
<dbReference type="Pfam" id="PF01764">
    <property type="entry name" value="Lipase_3"/>
    <property type="match status" value="1"/>
</dbReference>
<evidence type="ECO:0000259" key="4">
    <source>
        <dbReference type="Pfam" id="PF01764"/>
    </source>
</evidence>
<reference evidence="5 6" key="1">
    <citation type="submission" date="2017-08" db="EMBL/GenBank/DDBJ databases">
        <title>Harnessing the power of phylogenomics to disentangle the directionality and signatures of interkingdom host jumping in the parasitic fungal genus Tolypocladium.</title>
        <authorList>
            <person name="Quandt C.A."/>
            <person name="Patterson W."/>
            <person name="Spatafora J.W."/>
        </authorList>
    </citation>
    <scope>NUCLEOTIDE SEQUENCE [LARGE SCALE GENOMIC DNA]</scope>
    <source>
        <strain evidence="5 6">CBS 113982</strain>
    </source>
</reference>
<dbReference type="Proteomes" id="UP000236621">
    <property type="component" value="Unassembled WGS sequence"/>
</dbReference>
<dbReference type="STRING" id="45235.A0A2K3QL72"/>
<dbReference type="InterPro" id="IPR051299">
    <property type="entry name" value="AB_hydrolase_lip/est"/>
</dbReference>
<dbReference type="InterPro" id="IPR002921">
    <property type="entry name" value="Fungal_lipase-type"/>
</dbReference>
<gene>
    <name evidence="5" type="ORF">TCAP_01805</name>
</gene>
<protein>
    <submittedName>
        <fullName evidence="5">Mono-and diacylglycerol lipase</fullName>
    </submittedName>
</protein>
<accession>A0A2K3QL72</accession>
<dbReference type="PANTHER" id="PTHR46640">
    <property type="entry name" value="TRIACYLGLYCEROL LIPASE, PUTATIVE (AFU_ORTHOLOGUE AFUA_6G06510)-RELATED"/>
    <property type="match status" value="1"/>
</dbReference>
<feature type="chain" id="PRO_5014451930" evidence="3">
    <location>
        <begin position="24"/>
        <end position="403"/>
    </location>
</feature>
<evidence type="ECO:0000256" key="1">
    <source>
        <dbReference type="ARBA" id="ARBA00022729"/>
    </source>
</evidence>
<dbReference type="EMBL" id="NRSZ01000281">
    <property type="protein sequence ID" value="PNY28270.1"/>
    <property type="molecule type" value="Genomic_DNA"/>
</dbReference>
<dbReference type="CDD" id="cd00519">
    <property type="entry name" value="Lipase_3"/>
    <property type="match status" value="1"/>
</dbReference>
<dbReference type="Gene3D" id="3.40.50.1820">
    <property type="entry name" value="alpha/beta hydrolase"/>
    <property type="match status" value="1"/>
</dbReference>
<organism evidence="5 6">
    <name type="scientific">Tolypocladium capitatum</name>
    <dbReference type="NCBI Taxonomy" id="45235"/>
    <lineage>
        <taxon>Eukaryota</taxon>
        <taxon>Fungi</taxon>
        <taxon>Dikarya</taxon>
        <taxon>Ascomycota</taxon>
        <taxon>Pezizomycotina</taxon>
        <taxon>Sordariomycetes</taxon>
        <taxon>Hypocreomycetidae</taxon>
        <taxon>Hypocreales</taxon>
        <taxon>Ophiocordycipitaceae</taxon>
        <taxon>Tolypocladium</taxon>
    </lineage>
</organism>
<keyword evidence="2" id="KW-0378">Hydrolase</keyword>
<evidence type="ECO:0000313" key="5">
    <source>
        <dbReference type="EMBL" id="PNY28270.1"/>
    </source>
</evidence>
<dbReference type="InterPro" id="IPR029058">
    <property type="entry name" value="AB_hydrolase_fold"/>
</dbReference>
<evidence type="ECO:0000256" key="2">
    <source>
        <dbReference type="ARBA" id="ARBA00022801"/>
    </source>
</evidence>
<dbReference type="AlphaFoldDB" id="A0A2K3QL72"/>
<dbReference type="SUPFAM" id="SSF53474">
    <property type="entry name" value="alpha/beta-Hydrolases"/>
    <property type="match status" value="1"/>
</dbReference>
<comment type="caution">
    <text evidence="5">The sequence shown here is derived from an EMBL/GenBank/DDBJ whole genome shotgun (WGS) entry which is preliminary data.</text>
</comment>
<dbReference type="OrthoDB" id="438440at2759"/>
<evidence type="ECO:0000256" key="3">
    <source>
        <dbReference type="SAM" id="SignalP"/>
    </source>
</evidence>
<keyword evidence="6" id="KW-1185">Reference proteome</keyword>
<dbReference type="GO" id="GO:0006629">
    <property type="term" value="P:lipid metabolic process"/>
    <property type="evidence" value="ECO:0007669"/>
    <property type="project" value="InterPro"/>
</dbReference>
<dbReference type="PANTHER" id="PTHR46640:SF1">
    <property type="entry name" value="FUNGAL LIPASE-LIKE DOMAIN-CONTAINING PROTEIN-RELATED"/>
    <property type="match status" value="1"/>
</dbReference>
<feature type="signal peptide" evidence="3">
    <location>
        <begin position="1"/>
        <end position="23"/>
    </location>
</feature>
<dbReference type="GO" id="GO:0016787">
    <property type="term" value="F:hydrolase activity"/>
    <property type="evidence" value="ECO:0007669"/>
    <property type="project" value="UniProtKB-KW"/>
</dbReference>
<name>A0A2K3QL72_9HYPO</name>
<sequence length="403" mass="45023">MWRQVSVLLRLVLSTHLLVGAVAGLESDTIQRPIDAPSTAISVRLFADLERLSRIVDISYCIGNTGVRKPFQCVSRCNEFPELSLVTTWSTGLLMSDSCGYIAVDRGGWRQPGVTDDGSVQPSDEDGAIIVAFRGTYSVTNTIVDLSTVPQKYVPYPFPDKGGKEPPERPKHKCANCTVHMGFLESWRSARDVVLPELKALKARHPSYPVRLVGHSLGGAVACLAALELRVSLGWEDVVVTTFGEPRVGNYQLARFIDEIFDLDRDADLESRSYRRVTHSNDPVPLLPLDDWGYRPHAGEIYISKPDLSPSEGDVRTCVGDSDPACSSNTESYLRQTMHRLLHFIRAGTTVQSHMEAMTFPTRFKLWELFIAHRDYFWRLGLCVPGGDPSNRGRHQFAEFEEL</sequence>
<evidence type="ECO:0000313" key="6">
    <source>
        <dbReference type="Proteomes" id="UP000236621"/>
    </source>
</evidence>